<dbReference type="Gene3D" id="3.10.50.40">
    <property type="match status" value="1"/>
</dbReference>
<evidence type="ECO:0000256" key="2">
    <source>
        <dbReference type="ARBA" id="ARBA00022475"/>
    </source>
</evidence>
<evidence type="ECO:0000256" key="5">
    <source>
        <dbReference type="ARBA" id="ARBA00022989"/>
    </source>
</evidence>
<dbReference type="SUPFAM" id="SSF109998">
    <property type="entry name" value="Triger factor/SurA peptide-binding domain-like"/>
    <property type="match status" value="1"/>
</dbReference>
<evidence type="ECO:0000256" key="8">
    <source>
        <dbReference type="ARBA" id="ARBA00038408"/>
    </source>
</evidence>
<comment type="similarity">
    <text evidence="8">Belongs to the PpiD chaperone family.</text>
</comment>
<comment type="subcellular location">
    <subcellularLocation>
        <location evidence="1">Cell inner membrane</location>
        <topology evidence="1">Single-pass type II membrane protein</topology>
        <orientation evidence="1">Periplasmic side</orientation>
    </subcellularLocation>
</comment>
<dbReference type="RefSeq" id="WP_109340137.1">
    <property type="nucleotide sequence ID" value="NZ_CP029347.1"/>
</dbReference>
<keyword evidence="4 12" id="KW-0812">Transmembrane</keyword>
<evidence type="ECO:0000256" key="9">
    <source>
        <dbReference type="ARBA" id="ARBA00040743"/>
    </source>
</evidence>
<evidence type="ECO:0000256" key="11">
    <source>
        <dbReference type="PROSITE-ProRule" id="PRU00278"/>
    </source>
</evidence>
<dbReference type="GO" id="GO:0005886">
    <property type="term" value="C:plasma membrane"/>
    <property type="evidence" value="ECO:0007669"/>
    <property type="project" value="UniProtKB-SubCell"/>
</dbReference>
<dbReference type="InterPro" id="IPR046357">
    <property type="entry name" value="PPIase_dom_sf"/>
</dbReference>
<keyword evidence="11 14" id="KW-0413">Isomerase</keyword>
<evidence type="ECO:0000256" key="1">
    <source>
        <dbReference type="ARBA" id="ARBA00004382"/>
    </source>
</evidence>
<dbReference type="PROSITE" id="PS50198">
    <property type="entry name" value="PPIC_PPIASE_2"/>
    <property type="match status" value="1"/>
</dbReference>
<dbReference type="InterPro" id="IPR052029">
    <property type="entry name" value="PpiD_chaperone"/>
</dbReference>
<evidence type="ECO:0000259" key="13">
    <source>
        <dbReference type="PROSITE" id="PS50198"/>
    </source>
</evidence>
<evidence type="ECO:0000256" key="10">
    <source>
        <dbReference type="ARBA" id="ARBA00042775"/>
    </source>
</evidence>
<keyword evidence="5 12" id="KW-1133">Transmembrane helix</keyword>
<keyword evidence="11" id="KW-0697">Rotamase</keyword>
<keyword evidence="7" id="KW-0143">Chaperone</keyword>
<evidence type="ECO:0000313" key="14">
    <source>
        <dbReference type="EMBL" id="AWL12577.1"/>
    </source>
</evidence>
<evidence type="ECO:0000256" key="7">
    <source>
        <dbReference type="ARBA" id="ARBA00023186"/>
    </source>
</evidence>
<sequence length="629" mass="70885">MLERIREGSQGFWARAILVLVILTFALAGIGSYLTTNTDQPVAAVNGTEITQSRLEQAYQNERARMEQQYGDAFSQLMSDSDYMKNFRRNLLDRLVAETLMEQTARDMGLRVSDEEIKQSILAMPEFQVGGSFNNDRYLAVLRQSGLQPSGFRDLMRKDMTRRQLVEAVMGTEFVLEGEARRLLQLQQQTRDLAYVTVPAEQFKDAVSVSEQEVANHYQTNLSQYDTPEKVALRYVTLSMEQLAGDIDVTEEELSSYYEQNQSQYRSEKQVRAAHILIEFGDDKSDAQQQAESLLKELEQGASFADLAKQHSADTFSAENGGDLDWFGRDVMAPEFEQAAFALEKGQVSDVVETEFGFHLIKVTDIKPEQVQELAEVKDEVKQAVQEQKAEQRFYDLQQEMAQVAFEMPDNLDEVAAIAGQPIETTKLFSRADAPEPISQASVLERAFSAELVEERVNSDIIELDDGQILVLRVDDYLPERTKALEEVSDEIRENLLAEKAQQAALDWTESLISMEAEARQQQLAEKGLEWQQHQNVARQNGEVAPSIVNTAFSLSPEADQNLDVATVQEGAALVKLNQVHQSQASDEQMLSMIRERLAGQKGQTTYSAMIEALKAKADIEYYQLSEDS</sequence>
<keyword evidence="15" id="KW-1185">Reference proteome</keyword>
<dbReference type="EMBL" id="CP029347">
    <property type="protein sequence ID" value="AWL12577.1"/>
    <property type="molecule type" value="Genomic_DNA"/>
</dbReference>
<feature type="transmembrane region" description="Helical" evidence="12">
    <location>
        <begin position="12"/>
        <end position="34"/>
    </location>
</feature>
<dbReference type="Pfam" id="PF13616">
    <property type="entry name" value="Rotamase_3"/>
    <property type="match status" value="1"/>
</dbReference>
<dbReference type="InterPro" id="IPR000297">
    <property type="entry name" value="PPIase_PpiC"/>
</dbReference>
<dbReference type="OrthoDB" id="9812372at2"/>
<evidence type="ECO:0000313" key="15">
    <source>
        <dbReference type="Proteomes" id="UP000245728"/>
    </source>
</evidence>
<gene>
    <name evidence="14" type="primary">ppiD</name>
    <name evidence="14" type="ORF">HMF8227_02116</name>
</gene>
<feature type="domain" description="PpiC" evidence="13">
    <location>
        <begin position="268"/>
        <end position="365"/>
    </location>
</feature>
<dbReference type="GO" id="GO:0003755">
    <property type="term" value="F:peptidyl-prolyl cis-trans isomerase activity"/>
    <property type="evidence" value="ECO:0007669"/>
    <property type="project" value="UniProtKB-KW"/>
</dbReference>
<dbReference type="Proteomes" id="UP000245728">
    <property type="component" value="Chromosome"/>
</dbReference>
<dbReference type="KEGG" id="salh:HMF8227_02116"/>
<name>A0A2S2E6I1_9ALTE</name>
<dbReference type="Pfam" id="PF13624">
    <property type="entry name" value="SurA_N_3"/>
    <property type="match status" value="1"/>
</dbReference>
<dbReference type="Gene3D" id="1.10.4030.10">
    <property type="entry name" value="Porin chaperone SurA, peptide-binding domain"/>
    <property type="match status" value="1"/>
</dbReference>
<keyword evidence="6 12" id="KW-0472">Membrane</keyword>
<evidence type="ECO:0000256" key="4">
    <source>
        <dbReference type="ARBA" id="ARBA00022692"/>
    </source>
</evidence>
<evidence type="ECO:0000256" key="3">
    <source>
        <dbReference type="ARBA" id="ARBA00022519"/>
    </source>
</evidence>
<dbReference type="PANTHER" id="PTHR47529:SF1">
    <property type="entry name" value="PERIPLASMIC CHAPERONE PPID"/>
    <property type="match status" value="1"/>
</dbReference>
<keyword evidence="2" id="KW-1003">Cell membrane</keyword>
<organism evidence="14 15">
    <name type="scientific">Saliniradius amylolyticus</name>
    <dbReference type="NCBI Taxonomy" id="2183582"/>
    <lineage>
        <taxon>Bacteria</taxon>
        <taxon>Pseudomonadati</taxon>
        <taxon>Pseudomonadota</taxon>
        <taxon>Gammaproteobacteria</taxon>
        <taxon>Alteromonadales</taxon>
        <taxon>Alteromonadaceae</taxon>
        <taxon>Saliniradius</taxon>
    </lineage>
</organism>
<accession>A0A2S2E6I1</accession>
<dbReference type="PANTHER" id="PTHR47529">
    <property type="entry name" value="PEPTIDYL-PROLYL CIS-TRANS ISOMERASE D"/>
    <property type="match status" value="1"/>
</dbReference>
<proteinExistence type="inferred from homology"/>
<reference evidence="14 15" key="1">
    <citation type="submission" date="2018-05" db="EMBL/GenBank/DDBJ databases">
        <title>Salinimonas sp. HMF8227 Genome sequencing and assembly.</title>
        <authorList>
            <person name="Kang H."/>
            <person name="Kang J."/>
            <person name="Cha I."/>
            <person name="Kim H."/>
            <person name="Joh K."/>
        </authorList>
    </citation>
    <scope>NUCLEOTIDE SEQUENCE [LARGE SCALE GENOMIC DNA]</scope>
    <source>
        <strain evidence="14 15">HMF8227</strain>
    </source>
</reference>
<dbReference type="SUPFAM" id="SSF54534">
    <property type="entry name" value="FKBP-like"/>
    <property type="match status" value="1"/>
</dbReference>
<dbReference type="InterPro" id="IPR027304">
    <property type="entry name" value="Trigger_fact/SurA_dom_sf"/>
</dbReference>
<keyword evidence="3" id="KW-0997">Cell inner membrane</keyword>
<protein>
    <recommendedName>
        <fullName evidence="9">Periplasmic chaperone PpiD</fullName>
    </recommendedName>
    <alternativeName>
        <fullName evidence="10">Periplasmic folding chaperone</fullName>
    </alternativeName>
</protein>
<evidence type="ECO:0000256" key="6">
    <source>
        <dbReference type="ARBA" id="ARBA00023136"/>
    </source>
</evidence>
<dbReference type="AlphaFoldDB" id="A0A2S2E6I1"/>
<evidence type="ECO:0000256" key="12">
    <source>
        <dbReference type="SAM" id="Phobius"/>
    </source>
</evidence>